<dbReference type="EMBL" id="QJKJ01016951">
    <property type="protein sequence ID" value="RDX60312.1"/>
    <property type="molecule type" value="Genomic_DNA"/>
</dbReference>
<proteinExistence type="predicted"/>
<sequence length="61" mass="6668">MKLVGELGAQVLTTKSDSQLVSSQVNGDYRPRTSRTKSDNTLLKIHTPCPKGAKRMDIPVV</sequence>
<accession>A0A371E2N8</accession>
<evidence type="ECO:0000313" key="1">
    <source>
        <dbReference type="EMBL" id="RDX60312.1"/>
    </source>
</evidence>
<dbReference type="AlphaFoldDB" id="A0A371E2N8"/>
<feature type="non-terminal residue" evidence="1">
    <location>
        <position position="1"/>
    </location>
</feature>
<name>A0A371E2N8_MUCPR</name>
<comment type="caution">
    <text evidence="1">The sequence shown here is derived from an EMBL/GenBank/DDBJ whole genome shotgun (WGS) entry which is preliminary data.</text>
</comment>
<dbReference type="Proteomes" id="UP000257109">
    <property type="component" value="Unassembled WGS sequence"/>
</dbReference>
<protein>
    <submittedName>
        <fullName evidence="1">Uncharacterized protein</fullName>
    </submittedName>
</protein>
<organism evidence="1 2">
    <name type="scientific">Mucuna pruriens</name>
    <name type="common">Velvet bean</name>
    <name type="synonym">Dolichos pruriens</name>
    <dbReference type="NCBI Taxonomy" id="157652"/>
    <lineage>
        <taxon>Eukaryota</taxon>
        <taxon>Viridiplantae</taxon>
        <taxon>Streptophyta</taxon>
        <taxon>Embryophyta</taxon>
        <taxon>Tracheophyta</taxon>
        <taxon>Spermatophyta</taxon>
        <taxon>Magnoliopsida</taxon>
        <taxon>eudicotyledons</taxon>
        <taxon>Gunneridae</taxon>
        <taxon>Pentapetalae</taxon>
        <taxon>rosids</taxon>
        <taxon>fabids</taxon>
        <taxon>Fabales</taxon>
        <taxon>Fabaceae</taxon>
        <taxon>Papilionoideae</taxon>
        <taxon>50 kb inversion clade</taxon>
        <taxon>NPAAA clade</taxon>
        <taxon>indigoferoid/millettioid clade</taxon>
        <taxon>Phaseoleae</taxon>
        <taxon>Mucuna</taxon>
    </lineage>
</organism>
<evidence type="ECO:0000313" key="2">
    <source>
        <dbReference type="Proteomes" id="UP000257109"/>
    </source>
</evidence>
<dbReference type="OrthoDB" id="1740909at2759"/>
<reference evidence="1" key="1">
    <citation type="submission" date="2018-05" db="EMBL/GenBank/DDBJ databases">
        <title>Draft genome of Mucuna pruriens seed.</title>
        <authorList>
            <person name="Nnadi N.E."/>
            <person name="Vos R."/>
            <person name="Hasami M.H."/>
            <person name="Devisetty U.K."/>
            <person name="Aguiy J.C."/>
        </authorList>
    </citation>
    <scope>NUCLEOTIDE SEQUENCE [LARGE SCALE GENOMIC DNA]</scope>
    <source>
        <strain evidence="1">JCA_2017</strain>
    </source>
</reference>
<keyword evidence="2" id="KW-1185">Reference proteome</keyword>
<gene>
    <name evidence="1" type="ORF">CR513_61558</name>
</gene>